<feature type="chain" id="PRO_5023112870" description="DUF3298 domain-containing protein" evidence="1">
    <location>
        <begin position="23"/>
        <end position="255"/>
    </location>
</feature>
<accession>A0A2S2FGB5</accession>
<dbReference type="EMBL" id="CP029397">
    <property type="protein sequence ID" value="AWL30013.2"/>
    <property type="molecule type" value="Genomic_DNA"/>
</dbReference>
<name>A0A2S2FGB5_9GAMM</name>
<dbReference type="RefSeq" id="WP_148245843.1">
    <property type="nucleotide sequence ID" value="NZ_CP029397.2"/>
</dbReference>
<protein>
    <recommendedName>
        <fullName evidence="4">DUF3298 domain-containing protein</fullName>
    </recommendedName>
</protein>
<evidence type="ECO:0000256" key="1">
    <source>
        <dbReference type="SAM" id="SignalP"/>
    </source>
</evidence>
<dbReference type="AlphaFoldDB" id="A0A2S2FGB5"/>
<dbReference type="OrthoDB" id="8653499at2"/>
<keyword evidence="3" id="KW-1185">Reference proteome</keyword>
<dbReference type="KEGG" id="adv:DJ533_16290"/>
<gene>
    <name evidence="2" type="ORF">DJ533_16290</name>
</gene>
<dbReference type="Proteomes" id="UP000245977">
    <property type="component" value="Chromosome"/>
</dbReference>
<dbReference type="STRING" id="1871111.GCA_001704615_02631"/>
<reference evidence="2" key="1">
    <citation type="submission" date="2019-08" db="EMBL/GenBank/DDBJ databases">
        <title>The complete genome of Acinetobacter defluvii strain WCHAD010030.</title>
        <authorList>
            <person name="Hu Y."/>
            <person name="Qin J."/>
            <person name="Feng Y."/>
            <person name="Zong Z."/>
        </authorList>
    </citation>
    <scope>NUCLEOTIDE SEQUENCE</scope>
    <source>
        <strain evidence="2">WCHA30</strain>
    </source>
</reference>
<evidence type="ECO:0000313" key="2">
    <source>
        <dbReference type="EMBL" id="AWL30013.2"/>
    </source>
</evidence>
<evidence type="ECO:0000313" key="3">
    <source>
        <dbReference type="Proteomes" id="UP000245977"/>
    </source>
</evidence>
<evidence type="ECO:0008006" key="4">
    <source>
        <dbReference type="Google" id="ProtNLM"/>
    </source>
</evidence>
<sequence>MTKKNKILMLFVLLMISNLTFSKPQQIIFKKQHISVLQNQQLCELLSERCQQKPNWTLYKTAQQQYYLIDDLKLYQLKSENRKWRIQVKWDFSDYSAKTQTPHWATFQQDDQKNLSIFPKLFPVSTTEYAIAIVGSWSEGYSGGGMGEEVADFLKVKNNGQYLQVFQNIPLSMYRMVRACFSEADYVEAQGNCHDEYGLGSQIEYVKPYVWQVKYHFQADFSPVSDTGTKPINLHKTYLLKDNRADEIVLPETWN</sequence>
<organism evidence="2 3">
    <name type="scientific">Acinetobacter defluvii</name>
    <dbReference type="NCBI Taxonomy" id="1871111"/>
    <lineage>
        <taxon>Bacteria</taxon>
        <taxon>Pseudomonadati</taxon>
        <taxon>Pseudomonadota</taxon>
        <taxon>Gammaproteobacteria</taxon>
        <taxon>Moraxellales</taxon>
        <taxon>Moraxellaceae</taxon>
        <taxon>Acinetobacter</taxon>
    </lineage>
</organism>
<keyword evidence="1" id="KW-0732">Signal</keyword>
<feature type="signal peptide" evidence="1">
    <location>
        <begin position="1"/>
        <end position="22"/>
    </location>
</feature>
<proteinExistence type="predicted"/>